<reference evidence="1" key="1">
    <citation type="submission" date="2019-08" db="EMBL/GenBank/DDBJ databases">
        <authorList>
            <person name="Kucharzyk K."/>
            <person name="Murdoch R.W."/>
            <person name="Higgins S."/>
            <person name="Loffler F."/>
        </authorList>
    </citation>
    <scope>NUCLEOTIDE SEQUENCE</scope>
</reference>
<sequence length="41" mass="4812">MKEAEIKEIVGLMDLALNEDNDKEEIRAKTIDLCNRFPLYE</sequence>
<gene>
    <name evidence="1" type="ORF">SDC9_81968</name>
</gene>
<accession>A0A644Z441</accession>
<protein>
    <recommendedName>
        <fullName evidence="2">Serine hydroxymethyltransferase</fullName>
    </recommendedName>
</protein>
<comment type="caution">
    <text evidence="1">The sequence shown here is derived from an EMBL/GenBank/DDBJ whole genome shotgun (WGS) entry which is preliminary data.</text>
</comment>
<evidence type="ECO:0000313" key="1">
    <source>
        <dbReference type="EMBL" id="MPM35377.1"/>
    </source>
</evidence>
<name>A0A644Z441_9ZZZZ</name>
<evidence type="ECO:0008006" key="2">
    <source>
        <dbReference type="Google" id="ProtNLM"/>
    </source>
</evidence>
<organism evidence="1">
    <name type="scientific">bioreactor metagenome</name>
    <dbReference type="NCBI Taxonomy" id="1076179"/>
    <lineage>
        <taxon>unclassified sequences</taxon>
        <taxon>metagenomes</taxon>
        <taxon>ecological metagenomes</taxon>
    </lineage>
</organism>
<dbReference type="Gene3D" id="3.90.1150.10">
    <property type="entry name" value="Aspartate Aminotransferase, domain 1"/>
    <property type="match status" value="1"/>
</dbReference>
<dbReference type="EMBL" id="VSSQ01007267">
    <property type="protein sequence ID" value="MPM35377.1"/>
    <property type="molecule type" value="Genomic_DNA"/>
</dbReference>
<dbReference type="AlphaFoldDB" id="A0A644Z441"/>
<proteinExistence type="predicted"/>
<dbReference type="InterPro" id="IPR015422">
    <property type="entry name" value="PyrdxlP-dep_Trfase_small"/>
</dbReference>